<evidence type="ECO:0000256" key="1">
    <source>
        <dbReference type="SAM" id="Phobius"/>
    </source>
</evidence>
<dbReference type="EMBL" id="CP011112">
    <property type="protein sequence ID" value="AKU16592.1"/>
    <property type="molecule type" value="Genomic_DNA"/>
</dbReference>
<dbReference type="AlphaFoldDB" id="A0A0K1JIQ0"/>
<dbReference type="RefSeq" id="WP_052592064.1">
    <property type="nucleotide sequence ID" value="NZ_CP011112.1"/>
</dbReference>
<feature type="transmembrane region" description="Helical" evidence="1">
    <location>
        <begin position="6"/>
        <end position="26"/>
    </location>
</feature>
<sequence>MDAGWAAVLAGWGGGVFGAVGALFAARASARSAMKSAETTLRTAEMSAQAAHVAANNAHAHEVEDLLREKRVAAINEFTREVTGVLARAEEIGTRPAASHFGVGVIPAPAEIEEVYGPWATGRRLSELAAVVALLADEGAALAAHEVATDGMKLATRCLFRVMTLAIETSGKAVPKEMAVTGEQLTHARADLAIKLATFERLARQLIHP</sequence>
<organism evidence="2 3">
    <name type="scientific">Luteipulveratus mongoliensis</name>
    <dbReference type="NCBI Taxonomy" id="571913"/>
    <lineage>
        <taxon>Bacteria</taxon>
        <taxon>Bacillati</taxon>
        <taxon>Actinomycetota</taxon>
        <taxon>Actinomycetes</taxon>
        <taxon>Micrococcales</taxon>
        <taxon>Dermacoccaceae</taxon>
        <taxon>Luteipulveratus</taxon>
    </lineage>
</organism>
<proteinExistence type="predicted"/>
<accession>A0A0K1JIQ0</accession>
<evidence type="ECO:0000313" key="2">
    <source>
        <dbReference type="EMBL" id="AKU16592.1"/>
    </source>
</evidence>
<keyword evidence="1" id="KW-0812">Transmembrane</keyword>
<name>A0A0K1JIQ0_9MICO</name>
<keyword evidence="1" id="KW-0472">Membrane</keyword>
<evidence type="ECO:0000313" key="3">
    <source>
        <dbReference type="Proteomes" id="UP000066480"/>
    </source>
</evidence>
<keyword evidence="3" id="KW-1185">Reference proteome</keyword>
<keyword evidence="1" id="KW-1133">Transmembrane helix</keyword>
<dbReference type="KEGG" id="lmoi:VV02_13190"/>
<dbReference type="Proteomes" id="UP000066480">
    <property type="component" value="Chromosome"/>
</dbReference>
<gene>
    <name evidence="2" type="ORF">VV02_13190</name>
</gene>
<reference evidence="2 3" key="1">
    <citation type="submission" date="2015-03" db="EMBL/GenBank/DDBJ databases">
        <title>Luteipulveratus halotolerans sp. nov., a novel actinobacterium (Dermacoccaceae) from Sarawak, Malaysia.</title>
        <authorList>
            <person name="Juboi H."/>
            <person name="Basik A."/>
            <person name="Shamsul S.S."/>
            <person name="Arnold P."/>
            <person name="Schmitt E.K."/>
            <person name="Sanglier J.-J."/>
            <person name="Yeo T."/>
        </authorList>
    </citation>
    <scope>NUCLEOTIDE SEQUENCE [LARGE SCALE GENOMIC DNA]</scope>
    <source>
        <strain evidence="2 3">MN07-A0370</strain>
    </source>
</reference>
<protein>
    <submittedName>
        <fullName evidence="2">Uncharacterized protein</fullName>
    </submittedName>
</protein>